<dbReference type="RefSeq" id="WP_317987056.1">
    <property type="nucleotide sequence ID" value="NZ_CAKJTJ010000008.1"/>
</dbReference>
<protein>
    <recommendedName>
        <fullName evidence="3">SAM-dependent methyltransferase</fullName>
    </recommendedName>
</protein>
<comment type="caution">
    <text evidence="1">The sequence shown here is derived from an EMBL/GenBank/DDBJ whole genome shotgun (WGS) entry which is preliminary data.</text>
</comment>
<accession>A0ABM8YM99</accession>
<sequence>MKLENFQEYEDPILYDKENNGYLPELELLEAWAAKQGGTIIDLACGAGGYHY</sequence>
<name>A0ABM8YM99_9BACI</name>
<organism evidence="1 2">
    <name type="scientific">Sutcliffiella rhizosphaerae</name>
    <dbReference type="NCBI Taxonomy" id="2880967"/>
    <lineage>
        <taxon>Bacteria</taxon>
        <taxon>Bacillati</taxon>
        <taxon>Bacillota</taxon>
        <taxon>Bacilli</taxon>
        <taxon>Bacillales</taxon>
        <taxon>Bacillaceae</taxon>
        <taxon>Sutcliffiella</taxon>
    </lineage>
</organism>
<dbReference type="Proteomes" id="UP000789833">
    <property type="component" value="Unassembled WGS sequence"/>
</dbReference>
<evidence type="ECO:0000313" key="1">
    <source>
        <dbReference type="EMBL" id="CAG9621116.1"/>
    </source>
</evidence>
<evidence type="ECO:0008006" key="3">
    <source>
        <dbReference type="Google" id="ProtNLM"/>
    </source>
</evidence>
<dbReference type="EMBL" id="CAKJTJ010000008">
    <property type="protein sequence ID" value="CAG9621116.1"/>
    <property type="molecule type" value="Genomic_DNA"/>
</dbReference>
<reference evidence="1 2" key="1">
    <citation type="submission" date="2021-10" db="EMBL/GenBank/DDBJ databases">
        <authorList>
            <person name="Criscuolo A."/>
        </authorList>
    </citation>
    <scope>NUCLEOTIDE SEQUENCE [LARGE SCALE GENOMIC DNA]</scope>
    <source>
        <strain evidence="2">CIP 111883</strain>
    </source>
</reference>
<keyword evidence="2" id="KW-1185">Reference proteome</keyword>
<evidence type="ECO:0000313" key="2">
    <source>
        <dbReference type="Proteomes" id="UP000789833"/>
    </source>
</evidence>
<proteinExistence type="predicted"/>
<gene>
    <name evidence="1" type="ORF">BACCIP111883_01888</name>
</gene>